<dbReference type="SUPFAM" id="SSF53300">
    <property type="entry name" value="vWA-like"/>
    <property type="match status" value="1"/>
</dbReference>
<dbReference type="SUPFAM" id="SSF52317">
    <property type="entry name" value="Class I glutamine amidotransferase-like"/>
    <property type="match status" value="1"/>
</dbReference>
<accession>A0ABS8NAU5</accession>
<feature type="transmembrane region" description="Helical" evidence="2">
    <location>
        <begin position="20"/>
        <end position="41"/>
    </location>
</feature>
<name>A0ABS8NAU5_9BACT</name>
<gene>
    <name evidence="3" type="ORF">LOC71_00210</name>
</gene>
<dbReference type="EMBL" id="JAJKFW010000003">
    <property type="protein sequence ID" value="MCC9640679.1"/>
    <property type="molecule type" value="Genomic_DNA"/>
</dbReference>
<dbReference type="Gene3D" id="3.40.50.410">
    <property type="entry name" value="von Willebrand factor, type A domain"/>
    <property type="match status" value="1"/>
</dbReference>
<comment type="caution">
    <text evidence="3">The sequence shown here is derived from an EMBL/GenBank/DDBJ whole genome shotgun (WGS) entry which is preliminary data.</text>
</comment>
<feature type="transmembrane region" description="Helical" evidence="2">
    <location>
        <begin position="176"/>
        <end position="200"/>
    </location>
</feature>
<dbReference type="PANTHER" id="PTHR37947:SF1">
    <property type="entry name" value="BLL2462 PROTEIN"/>
    <property type="match status" value="1"/>
</dbReference>
<evidence type="ECO:0000313" key="3">
    <source>
        <dbReference type="EMBL" id="MCC9640679.1"/>
    </source>
</evidence>
<organism evidence="3 4">
    <name type="scientific">Rhodopirellula halodulae</name>
    <dbReference type="NCBI Taxonomy" id="2894198"/>
    <lineage>
        <taxon>Bacteria</taxon>
        <taxon>Pseudomonadati</taxon>
        <taxon>Planctomycetota</taxon>
        <taxon>Planctomycetia</taxon>
        <taxon>Pirellulales</taxon>
        <taxon>Pirellulaceae</taxon>
        <taxon>Rhodopirellula</taxon>
    </lineage>
</organism>
<feature type="transmembrane region" description="Helical" evidence="2">
    <location>
        <begin position="221"/>
        <end position="250"/>
    </location>
</feature>
<dbReference type="PANTHER" id="PTHR37947">
    <property type="entry name" value="BLL2462 PROTEIN"/>
    <property type="match status" value="1"/>
</dbReference>
<feature type="transmembrane region" description="Helical" evidence="2">
    <location>
        <begin position="53"/>
        <end position="72"/>
    </location>
</feature>
<keyword evidence="2" id="KW-1133">Transmembrane helix</keyword>
<protein>
    <submittedName>
        <fullName evidence="3">VWA domain-containing protein</fullName>
    </submittedName>
</protein>
<dbReference type="RefSeq" id="WP_230270259.1">
    <property type="nucleotide sequence ID" value="NZ_JAJKFW010000003.1"/>
</dbReference>
<feature type="compositionally biased region" description="Acidic residues" evidence="1">
    <location>
        <begin position="276"/>
        <end position="287"/>
    </location>
</feature>
<dbReference type="InterPro" id="IPR029062">
    <property type="entry name" value="Class_I_gatase-like"/>
</dbReference>
<reference evidence="3" key="1">
    <citation type="submission" date="2021-11" db="EMBL/GenBank/DDBJ databases">
        <title>Genome sequence.</title>
        <authorList>
            <person name="Sun Q."/>
        </authorList>
    </citation>
    <scope>NUCLEOTIDE SEQUENCE</scope>
    <source>
        <strain evidence="3">JC740</strain>
    </source>
</reference>
<dbReference type="InterPro" id="IPR036465">
    <property type="entry name" value="vWFA_dom_sf"/>
</dbReference>
<keyword evidence="4" id="KW-1185">Reference proteome</keyword>
<dbReference type="Proteomes" id="UP001430306">
    <property type="component" value="Unassembled WGS sequence"/>
</dbReference>
<evidence type="ECO:0000313" key="4">
    <source>
        <dbReference type="Proteomes" id="UP001430306"/>
    </source>
</evidence>
<evidence type="ECO:0000256" key="2">
    <source>
        <dbReference type="SAM" id="Phobius"/>
    </source>
</evidence>
<keyword evidence="2" id="KW-0812">Transmembrane</keyword>
<evidence type="ECO:0000256" key="1">
    <source>
        <dbReference type="SAM" id="MobiDB-lite"/>
    </source>
</evidence>
<keyword evidence="2" id="KW-0472">Membrane</keyword>
<sequence>MNPTEQVVYEFARATTLDGWWIWAAVLLVVVAAFSACVYFYRRDVEELRRPVRWTLIGLRLVAVAAIVFLFFDLVRRTERRVTRPSEVIVLVDTSQSMSLPSGDSIEAPSRVERARELVADSNLVETFAEEHRTSVYVFDQATEPRLVQTRFDQEVSAAEEASSLETESGEPTSPFLLFGGFCLIVFAIASVVSFALGIFRIGSGRGSNKRASVGAAETSASASAIGWALLVAAITMVCGIVSIGGVYAVHTDRTLAELMGMETQATTNDETSTERDEDVSGETEEDTPMKAVDWDQVIVAGGAQSRIGDALRSVLVDHDPTTLAGVIVITDGQNNGGATLTSALALARRGEVPVYPVGMGSSQPPTNIRVVDLEVPRRVYPGDKFVVASVLQATGTSEMEVDVELVDALDSEGASADAGSANGNTTLPGGVVLETQRITLQPDATLTDLRFEIEPQTVGRRRLAVRVVVPAEDRNDTDNMQTARYEVVARKLRVLAIAGGPTREYRFVRNLLYRDESVQLDVWLQTGMQGMSQDADELLNAFPATAEDLFEYDAVVMFDPDWSAIDASSLDLLDRFLTEQAGGLVLVAGPVFHPKISGDRSDGRSNQIGAFFPVNLATRGPLLGGGRQGGSDSWPLEFTPEASQAEFLWVADSPEESFETWQEYGGVYDYVGVKSAKPGAKVYAYFSDPTTEVSGSLPIFLASQFYGAGRVFFQGSGEVWRLRAAGDRYFDSYYTKLIRWVSEGRLLRDSNRGVLLVDSDRAMVGQNITLRAVLVDDQFQPLTEPSVTAKLLAPDGKIKDLKLTPAADSPRGGTYTGNFVATKSGSYEIQLAVGDALDEQLLRQSVQVRLPTSELERPRRADDELENLAAATRGEYVRVDDSVAMQTVKSTLNEAIVPQSQVTLLAGTPDAAFTLRRNAILMWLIASVLTFEWITRRLHRLA</sequence>
<proteinExistence type="predicted"/>
<feature type="region of interest" description="Disordered" evidence="1">
    <location>
        <begin position="264"/>
        <end position="288"/>
    </location>
</feature>
<dbReference type="Gene3D" id="3.40.50.880">
    <property type="match status" value="1"/>
</dbReference>